<name>A0A0C3GNC0_PILCF</name>
<evidence type="ECO:0000313" key="2">
    <source>
        <dbReference type="EMBL" id="KIM92031.1"/>
    </source>
</evidence>
<protein>
    <submittedName>
        <fullName evidence="2">Uncharacterized protein</fullName>
    </submittedName>
</protein>
<dbReference type="Proteomes" id="UP000054166">
    <property type="component" value="Unassembled WGS sequence"/>
</dbReference>
<keyword evidence="3" id="KW-1185">Reference proteome</keyword>
<dbReference type="PANTHER" id="PTHR34862">
    <property type="entry name" value="SPARK DOMAIN-CONTAINING PROTEIN"/>
    <property type="match status" value="1"/>
</dbReference>
<dbReference type="OrthoDB" id="2536450at2759"/>
<feature type="signal peptide" evidence="1">
    <location>
        <begin position="1"/>
        <end position="19"/>
    </location>
</feature>
<organism evidence="2 3">
    <name type="scientific">Piloderma croceum (strain F 1598)</name>
    <dbReference type="NCBI Taxonomy" id="765440"/>
    <lineage>
        <taxon>Eukaryota</taxon>
        <taxon>Fungi</taxon>
        <taxon>Dikarya</taxon>
        <taxon>Basidiomycota</taxon>
        <taxon>Agaricomycotina</taxon>
        <taxon>Agaricomycetes</taxon>
        <taxon>Agaricomycetidae</taxon>
        <taxon>Atheliales</taxon>
        <taxon>Atheliaceae</taxon>
        <taxon>Piloderma</taxon>
    </lineage>
</organism>
<dbReference type="InParanoid" id="A0A0C3GNC0"/>
<dbReference type="AlphaFoldDB" id="A0A0C3GNC0"/>
<dbReference type="EMBL" id="KN832970">
    <property type="protein sequence ID" value="KIM92031.1"/>
    <property type="molecule type" value="Genomic_DNA"/>
</dbReference>
<feature type="chain" id="PRO_5002164647" evidence="1">
    <location>
        <begin position="20"/>
        <end position="128"/>
    </location>
</feature>
<reference evidence="3" key="2">
    <citation type="submission" date="2015-01" db="EMBL/GenBank/DDBJ databases">
        <title>Evolutionary Origins and Diversification of the Mycorrhizal Mutualists.</title>
        <authorList>
            <consortium name="DOE Joint Genome Institute"/>
            <consortium name="Mycorrhizal Genomics Consortium"/>
            <person name="Kohler A."/>
            <person name="Kuo A."/>
            <person name="Nagy L.G."/>
            <person name="Floudas D."/>
            <person name="Copeland A."/>
            <person name="Barry K.W."/>
            <person name="Cichocki N."/>
            <person name="Veneault-Fourrey C."/>
            <person name="LaButti K."/>
            <person name="Lindquist E.A."/>
            <person name="Lipzen A."/>
            <person name="Lundell T."/>
            <person name="Morin E."/>
            <person name="Murat C."/>
            <person name="Riley R."/>
            <person name="Ohm R."/>
            <person name="Sun H."/>
            <person name="Tunlid A."/>
            <person name="Henrissat B."/>
            <person name="Grigoriev I.V."/>
            <person name="Hibbett D.S."/>
            <person name="Martin F."/>
        </authorList>
    </citation>
    <scope>NUCLEOTIDE SEQUENCE [LARGE SCALE GENOMIC DNA]</scope>
    <source>
        <strain evidence="3">F 1598</strain>
    </source>
</reference>
<evidence type="ECO:0000256" key="1">
    <source>
        <dbReference type="SAM" id="SignalP"/>
    </source>
</evidence>
<dbReference type="PANTHER" id="PTHR34862:SF1">
    <property type="entry name" value="SPARK DOMAIN-CONTAINING PROTEIN"/>
    <property type="match status" value="1"/>
</dbReference>
<accession>A0A0C3GNC0</accession>
<dbReference type="HOGENOM" id="CLU_160407_0_0_1"/>
<reference evidence="2 3" key="1">
    <citation type="submission" date="2014-04" db="EMBL/GenBank/DDBJ databases">
        <authorList>
            <consortium name="DOE Joint Genome Institute"/>
            <person name="Kuo A."/>
            <person name="Tarkka M."/>
            <person name="Buscot F."/>
            <person name="Kohler A."/>
            <person name="Nagy L.G."/>
            <person name="Floudas D."/>
            <person name="Copeland A."/>
            <person name="Barry K.W."/>
            <person name="Cichocki N."/>
            <person name="Veneault-Fourrey C."/>
            <person name="LaButti K."/>
            <person name="Lindquist E.A."/>
            <person name="Lipzen A."/>
            <person name="Lundell T."/>
            <person name="Morin E."/>
            <person name="Murat C."/>
            <person name="Sun H."/>
            <person name="Tunlid A."/>
            <person name="Henrissat B."/>
            <person name="Grigoriev I.V."/>
            <person name="Hibbett D.S."/>
            <person name="Martin F."/>
            <person name="Nordberg H.P."/>
            <person name="Cantor M.N."/>
            <person name="Hua S.X."/>
        </authorList>
    </citation>
    <scope>NUCLEOTIDE SEQUENCE [LARGE SCALE GENOMIC DNA]</scope>
    <source>
        <strain evidence="2 3">F 1598</strain>
    </source>
</reference>
<gene>
    <name evidence="2" type="ORF">PILCRDRAFT_57602</name>
</gene>
<keyword evidence="1" id="KW-0732">Signal</keyword>
<evidence type="ECO:0000313" key="3">
    <source>
        <dbReference type="Proteomes" id="UP000054166"/>
    </source>
</evidence>
<dbReference type="STRING" id="765440.A0A0C3GNC0"/>
<proteinExistence type="predicted"/>
<feature type="non-terminal residue" evidence="2">
    <location>
        <position position="1"/>
    </location>
</feature>
<sequence>LTMLFAIAALFVGAGLTSAQSISTGCKTTLLNLVASPDAACLDPSALISLATQSSNTSIISPVNNWLQGLCPLAPCTNSSLSAIVTNVTSGCSSDLSSLGLTTSNPSDIVSAVQAAYPTVRQVICLKE</sequence>